<evidence type="ECO:0000313" key="3">
    <source>
        <dbReference type="Proteomes" id="UP000824150"/>
    </source>
</evidence>
<dbReference type="EMBL" id="JAHLFG010000045">
    <property type="protein sequence ID" value="MBU3826720.1"/>
    <property type="molecule type" value="Genomic_DNA"/>
</dbReference>
<organism evidence="2 3">
    <name type="scientific">Candidatus Anaerobiospirillum merdipullorum</name>
    <dbReference type="NCBI Taxonomy" id="2838450"/>
    <lineage>
        <taxon>Bacteria</taxon>
        <taxon>Pseudomonadati</taxon>
        <taxon>Pseudomonadota</taxon>
        <taxon>Gammaproteobacteria</taxon>
        <taxon>Aeromonadales</taxon>
        <taxon>Succinivibrionaceae</taxon>
        <taxon>Anaerobiospirillum</taxon>
    </lineage>
</organism>
<dbReference type="Proteomes" id="UP000824150">
    <property type="component" value="Unassembled WGS sequence"/>
</dbReference>
<feature type="domain" description="Cyclophilin-like" evidence="1">
    <location>
        <begin position="34"/>
        <end position="141"/>
    </location>
</feature>
<dbReference type="Pfam" id="PF18050">
    <property type="entry name" value="Cyclophil_like2"/>
    <property type="match status" value="1"/>
</dbReference>
<dbReference type="InterPro" id="IPR029000">
    <property type="entry name" value="Cyclophilin-like_dom_sf"/>
</dbReference>
<name>A0A9E2KME0_9GAMM</name>
<accession>A0A9E2KME0</accession>
<proteinExistence type="predicted"/>
<evidence type="ECO:0000313" key="2">
    <source>
        <dbReference type="EMBL" id="MBU3826720.1"/>
    </source>
</evidence>
<dbReference type="AlphaFoldDB" id="A0A9E2KME0"/>
<dbReference type="SUPFAM" id="SSF50891">
    <property type="entry name" value="Cyclophilin-like"/>
    <property type="match status" value="1"/>
</dbReference>
<protein>
    <recommendedName>
        <fullName evidence="1">Cyclophilin-like domain-containing protein</fullName>
    </recommendedName>
</protein>
<reference evidence="2" key="1">
    <citation type="journal article" date="2021" name="PeerJ">
        <title>Extensive microbial diversity within the chicken gut microbiome revealed by metagenomics and culture.</title>
        <authorList>
            <person name="Gilroy R."/>
            <person name="Ravi A."/>
            <person name="Getino M."/>
            <person name="Pursley I."/>
            <person name="Horton D.L."/>
            <person name="Alikhan N.F."/>
            <person name="Baker D."/>
            <person name="Gharbi K."/>
            <person name="Hall N."/>
            <person name="Watson M."/>
            <person name="Adriaenssens E.M."/>
            <person name="Foster-Nyarko E."/>
            <person name="Jarju S."/>
            <person name="Secka A."/>
            <person name="Antonio M."/>
            <person name="Oren A."/>
            <person name="Chaudhuri R.R."/>
            <person name="La Ragione R."/>
            <person name="Hildebrand F."/>
            <person name="Pallen M.J."/>
        </authorList>
    </citation>
    <scope>NUCLEOTIDE SEQUENCE</scope>
    <source>
        <strain evidence="2">687</strain>
    </source>
</reference>
<sequence>MYHSLRKLKAWGSTVICVAALYGGTAMATDLTLELNGKNYAITLYDSKEAQLLLAALPQTLEFENFGSMERVAYLDKKLPLASYKQTVEVKRGSLAYYVPWGNLCVFRKDYHSPNDLVLLGEMNEDTVKAIEGSGSASATLRLSK</sequence>
<comment type="caution">
    <text evidence="2">The sequence shown here is derived from an EMBL/GenBank/DDBJ whole genome shotgun (WGS) entry which is preliminary data.</text>
</comment>
<dbReference type="InterPro" id="IPR041183">
    <property type="entry name" value="Cyclophilin-like"/>
</dbReference>
<dbReference type="Gene3D" id="2.40.100.20">
    <property type="match status" value="1"/>
</dbReference>
<evidence type="ECO:0000259" key="1">
    <source>
        <dbReference type="Pfam" id="PF18050"/>
    </source>
</evidence>
<gene>
    <name evidence="2" type="ORF">IAA31_04425</name>
</gene>
<reference evidence="2" key="2">
    <citation type="submission" date="2021-04" db="EMBL/GenBank/DDBJ databases">
        <authorList>
            <person name="Gilroy R."/>
        </authorList>
    </citation>
    <scope>NUCLEOTIDE SEQUENCE</scope>
    <source>
        <strain evidence="2">687</strain>
    </source>
</reference>